<comment type="caution">
    <text evidence="2">The sequence shown here is derived from an EMBL/GenBank/DDBJ whole genome shotgun (WGS) entry which is preliminary data.</text>
</comment>
<proteinExistence type="predicted"/>
<dbReference type="STRING" id="1121898.GCA_000422725_04056"/>
<keyword evidence="3" id="KW-1185">Reference proteome</keyword>
<dbReference type="RefSeq" id="WP_035738396.1">
    <property type="nucleotide sequence ID" value="NZ_AUGP01000008.1"/>
</dbReference>
<accession>A0A0A2MID5</accession>
<sequence>MINIKHILFIILLSSFSCFAQIKTTPLDKASIPKSITYTGTIVNAVKYTDSFGETIVITSQTGIKTINAADGNSYKEGELFVYQYVLKDKVWKIQWKIHDFEKECMYDIYVDFIENTFAVTDLDKNGKAEIWVMYKLTCTSDVSPLTLKIIMYENGKKYAVRGESKIVLPNIKPYGGSYTFDEALKNAPKVFKDYATKLWNKNIVVKY</sequence>
<gene>
    <name evidence="2" type="ORF">Q766_19225</name>
</gene>
<dbReference type="PROSITE" id="PS51257">
    <property type="entry name" value="PROKAR_LIPOPROTEIN"/>
    <property type="match status" value="1"/>
</dbReference>
<dbReference type="Proteomes" id="UP000030111">
    <property type="component" value="Unassembled WGS sequence"/>
</dbReference>
<dbReference type="InterPro" id="IPR058148">
    <property type="entry name" value="M949_RS01915-like_dom"/>
</dbReference>
<dbReference type="eggNOG" id="ENOG5032DKZ">
    <property type="taxonomic scope" value="Bacteria"/>
</dbReference>
<protein>
    <submittedName>
        <fullName evidence="2">Uncharacterized protein</fullName>
    </submittedName>
</protein>
<feature type="chain" id="PRO_5002003389" evidence="1">
    <location>
        <begin position="21"/>
        <end position="208"/>
    </location>
</feature>
<dbReference type="EMBL" id="JRLY01000023">
    <property type="protein sequence ID" value="KGO91188.1"/>
    <property type="molecule type" value="Genomic_DNA"/>
</dbReference>
<evidence type="ECO:0000313" key="3">
    <source>
        <dbReference type="Proteomes" id="UP000030111"/>
    </source>
</evidence>
<dbReference type="AlphaFoldDB" id="A0A0A2MID5"/>
<organism evidence="2 3">
    <name type="scientific">Flavobacterium subsaxonicum WB 4.1-42 = DSM 21790</name>
    <dbReference type="NCBI Taxonomy" id="1121898"/>
    <lineage>
        <taxon>Bacteria</taxon>
        <taxon>Pseudomonadati</taxon>
        <taxon>Bacteroidota</taxon>
        <taxon>Flavobacteriia</taxon>
        <taxon>Flavobacteriales</taxon>
        <taxon>Flavobacteriaceae</taxon>
        <taxon>Flavobacterium</taxon>
    </lineage>
</organism>
<keyword evidence="1" id="KW-0732">Signal</keyword>
<reference evidence="2 3" key="1">
    <citation type="submission" date="2013-09" db="EMBL/GenBank/DDBJ databases">
        <authorList>
            <person name="Zeng Z."/>
            <person name="Chen C."/>
        </authorList>
    </citation>
    <scope>NUCLEOTIDE SEQUENCE [LARGE SCALE GENOMIC DNA]</scope>
    <source>
        <strain evidence="2 3">WB 4.1-42</strain>
    </source>
</reference>
<evidence type="ECO:0000313" key="2">
    <source>
        <dbReference type="EMBL" id="KGO91188.1"/>
    </source>
</evidence>
<evidence type="ECO:0000256" key="1">
    <source>
        <dbReference type="SAM" id="SignalP"/>
    </source>
</evidence>
<name>A0A0A2MID5_9FLAO</name>
<feature type="signal peptide" evidence="1">
    <location>
        <begin position="1"/>
        <end position="20"/>
    </location>
</feature>
<dbReference type="NCBIfam" id="NF046077">
    <property type="entry name" value="LPS_M949_RS01915"/>
    <property type="match status" value="1"/>
</dbReference>